<comment type="similarity">
    <text evidence="1">Belongs to the TRAFAC class translation factor GTPase superfamily. Classic translation factor GTPase family. IF-2 subfamily.</text>
</comment>
<evidence type="ECO:0000256" key="2">
    <source>
        <dbReference type="ARBA" id="ARBA00022540"/>
    </source>
</evidence>
<accession>A0A077Z2B6</accession>
<evidence type="ECO:0000256" key="3">
    <source>
        <dbReference type="ARBA" id="ARBA00022741"/>
    </source>
</evidence>
<evidence type="ECO:0000259" key="7">
    <source>
        <dbReference type="PROSITE" id="PS51722"/>
    </source>
</evidence>
<keyword evidence="4" id="KW-0648">Protein biosynthesis</keyword>
<dbReference type="SUPFAM" id="SSF52540">
    <property type="entry name" value="P-loop containing nucleoside triphosphate hydrolases"/>
    <property type="match status" value="1"/>
</dbReference>
<dbReference type="Gene3D" id="2.40.30.10">
    <property type="entry name" value="Translation factors"/>
    <property type="match status" value="2"/>
</dbReference>
<keyword evidence="9" id="KW-1185">Reference proteome</keyword>
<dbReference type="Pfam" id="PF11987">
    <property type="entry name" value="IF-2"/>
    <property type="match status" value="1"/>
</dbReference>
<evidence type="ECO:0000256" key="5">
    <source>
        <dbReference type="ARBA" id="ARBA00023134"/>
    </source>
</evidence>
<dbReference type="InterPro" id="IPR036925">
    <property type="entry name" value="TIF_IF2_dom3_sf"/>
</dbReference>
<dbReference type="Gene3D" id="3.40.50.300">
    <property type="entry name" value="P-loop containing nucleotide triphosphate hydrolases"/>
    <property type="match status" value="1"/>
</dbReference>
<proteinExistence type="inferred from homology"/>
<organism evidence="8 9">
    <name type="scientific">Trichuris trichiura</name>
    <name type="common">Whipworm</name>
    <name type="synonym">Trichocephalus trichiurus</name>
    <dbReference type="NCBI Taxonomy" id="36087"/>
    <lineage>
        <taxon>Eukaryota</taxon>
        <taxon>Metazoa</taxon>
        <taxon>Ecdysozoa</taxon>
        <taxon>Nematoda</taxon>
        <taxon>Enoplea</taxon>
        <taxon>Dorylaimia</taxon>
        <taxon>Trichinellida</taxon>
        <taxon>Trichuridae</taxon>
        <taxon>Trichuris</taxon>
    </lineage>
</organism>
<name>A0A077Z2B6_TRITR</name>
<dbReference type="OrthoDB" id="361630at2759"/>
<dbReference type="CDD" id="cd03702">
    <property type="entry name" value="IF2_mtIF2_II"/>
    <property type="match status" value="1"/>
</dbReference>
<dbReference type="CDD" id="cd01887">
    <property type="entry name" value="IF2_eIF5B"/>
    <property type="match status" value="1"/>
</dbReference>
<dbReference type="SUPFAM" id="SSF52156">
    <property type="entry name" value="Initiation factor IF2/eIF5b, domain 3"/>
    <property type="match status" value="1"/>
</dbReference>
<dbReference type="GO" id="GO:0003924">
    <property type="term" value="F:GTPase activity"/>
    <property type="evidence" value="ECO:0007669"/>
    <property type="project" value="InterPro"/>
</dbReference>
<dbReference type="EMBL" id="HG805831">
    <property type="protein sequence ID" value="CDW52800.1"/>
    <property type="molecule type" value="Genomic_DNA"/>
</dbReference>
<dbReference type="FunFam" id="2.40.30.10:FF:000008">
    <property type="entry name" value="Translation initiation factor IF-2"/>
    <property type="match status" value="1"/>
</dbReference>
<gene>
    <name evidence="8" type="ORF">TTRE_0000106201</name>
</gene>
<dbReference type="GO" id="GO:0005525">
    <property type="term" value="F:GTP binding"/>
    <property type="evidence" value="ECO:0007669"/>
    <property type="project" value="UniProtKB-KW"/>
</dbReference>
<keyword evidence="2 8" id="KW-0396">Initiation factor</keyword>
<dbReference type="STRING" id="36087.A0A077Z2B6"/>
<evidence type="ECO:0000256" key="6">
    <source>
        <dbReference type="ARBA" id="ARBA00025162"/>
    </source>
</evidence>
<dbReference type="AlphaFoldDB" id="A0A077Z2B6"/>
<keyword evidence="3" id="KW-0547">Nucleotide-binding</keyword>
<dbReference type="SUPFAM" id="SSF50447">
    <property type="entry name" value="Translation proteins"/>
    <property type="match status" value="2"/>
</dbReference>
<keyword evidence="5" id="KW-0342">GTP-binding</keyword>
<protein>
    <submittedName>
        <fullName evidence="8">Translation initiation factor IF 2</fullName>
    </submittedName>
</protein>
<dbReference type="PANTHER" id="PTHR43381:SF20">
    <property type="entry name" value="TRANSLATION INITIATION FACTOR IF-2, MITOCHONDRIAL"/>
    <property type="match status" value="1"/>
</dbReference>
<dbReference type="Proteomes" id="UP000030665">
    <property type="component" value="Unassembled WGS sequence"/>
</dbReference>
<dbReference type="Gene3D" id="3.40.50.10050">
    <property type="entry name" value="Translation initiation factor IF- 2, domain 3"/>
    <property type="match status" value="1"/>
</dbReference>
<dbReference type="InterPro" id="IPR053905">
    <property type="entry name" value="EF-G-like_DII"/>
</dbReference>
<evidence type="ECO:0000256" key="4">
    <source>
        <dbReference type="ARBA" id="ARBA00022917"/>
    </source>
</evidence>
<comment type="function">
    <text evidence="6">One of the essential components for the initiation of protein synthesis. Protects formylmethionyl-tRNA from spontaneous hydrolysis and promotes its binding to the 30S ribosomal subunits. Also involved in the hydrolysis of GTP during the formation of the 70S ribosomal complex.</text>
</comment>
<dbReference type="InterPro" id="IPR023115">
    <property type="entry name" value="TIF_IF2_dom3"/>
</dbReference>
<dbReference type="FunFam" id="3.40.50.300:FF:000019">
    <property type="entry name" value="Translation initiation factor IF-2"/>
    <property type="match status" value="1"/>
</dbReference>
<dbReference type="InterPro" id="IPR015760">
    <property type="entry name" value="TIF_IF2"/>
</dbReference>
<dbReference type="InterPro" id="IPR000795">
    <property type="entry name" value="T_Tr_GTP-bd_dom"/>
</dbReference>
<dbReference type="Pfam" id="PF00009">
    <property type="entry name" value="GTP_EFTU"/>
    <property type="match status" value="1"/>
</dbReference>
<dbReference type="CDD" id="cd03692">
    <property type="entry name" value="mtIF2_IVc"/>
    <property type="match status" value="1"/>
</dbReference>
<dbReference type="InterPro" id="IPR009000">
    <property type="entry name" value="Transl_B-barrel_sf"/>
</dbReference>
<dbReference type="NCBIfam" id="TIGR00231">
    <property type="entry name" value="small_GTP"/>
    <property type="match status" value="1"/>
</dbReference>
<dbReference type="GO" id="GO:0003743">
    <property type="term" value="F:translation initiation factor activity"/>
    <property type="evidence" value="ECO:0007669"/>
    <property type="project" value="UniProtKB-KW"/>
</dbReference>
<dbReference type="InterPro" id="IPR005225">
    <property type="entry name" value="Small_GTP-bd"/>
</dbReference>
<dbReference type="InterPro" id="IPR027417">
    <property type="entry name" value="P-loop_NTPase"/>
</dbReference>
<reference evidence="8" key="1">
    <citation type="submission" date="2014-01" db="EMBL/GenBank/DDBJ databases">
        <authorList>
            <person name="Aslett M."/>
        </authorList>
    </citation>
    <scope>NUCLEOTIDE SEQUENCE</scope>
</reference>
<dbReference type="PROSITE" id="PS51722">
    <property type="entry name" value="G_TR_2"/>
    <property type="match status" value="1"/>
</dbReference>
<feature type="domain" description="Tr-type G" evidence="7">
    <location>
        <begin position="154"/>
        <end position="369"/>
    </location>
</feature>
<dbReference type="Pfam" id="PF22042">
    <property type="entry name" value="EF-G_D2"/>
    <property type="match status" value="1"/>
</dbReference>
<evidence type="ECO:0000313" key="8">
    <source>
        <dbReference type="EMBL" id="CDW52800.1"/>
    </source>
</evidence>
<dbReference type="InterPro" id="IPR044145">
    <property type="entry name" value="IF2_II"/>
</dbReference>
<dbReference type="PANTHER" id="PTHR43381">
    <property type="entry name" value="TRANSLATION INITIATION FACTOR IF-2-RELATED"/>
    <property type="match status" value="1"/>
</dbReference>
<evidence type="ECO:0000313" key="9">
    <source>
        <dbReference type="Proteomes" id="UP000030665"/>
    </source>
</evidence>
<reference evidence="8" key="2">
    <citation type="submission" date="2014-03" db="EMBL/GenBank/DDBJ databases">
        <title>The whipworm genome and dual-species transcriptomics of an intimate host-pathogen interaction.</title>
        <authorList>
            <person name="Foth B.J."/>
            <person name="Tsai I.J."/>
            <person name="Reid A.J."/>
            <person name="Bancroft A.J."/>
            <person name="Nichol S."/>
            <person name="Tracey A."/>
            <person name="Holroyd N."/>
            <person name="Cotton J.A."/>
            <person name="Stanley E.J."/>
            <person name="Zarowiecki M."/>
            <person name="Liu J.Z."/>
            <person name="Huckvale T."/>
            <person name="Cooper P.J."/>
            <person name="Grencis R.K."/>
            <person name="Berriman M."/>
        </authorList>
    </citation>
    <scope>NUCLEOTIDE SEQUENCE [LARGE SCALE GENOMIC DNA]</scope>
</reference>
<sequence>MIKRVLRSSLFAYLRLSPGGSLEEWRFRGICSTHILRRRKIEPRDPKVFDKKSSKPSVKVWLGITVAELAKIMHVHYDDIFECIMKTEYVDLFESTSDKVDDPVLLTQIARMLGFRCEMVKKPGIERKKPLDTEPQVEEMLRRRPNVDEKLLRSRHPVVTIMGHVDHGKTTLLDALRHSNITDQEFGAITQHISAFLVRLDDGRVITFLDTPGHAVFSKMRSRGAHATDIVVLVVAGDEGVMEQTIESIKMAKQAGGKVSIFNLAKPCLYLASIVVAINKCDKFGVDTVETVKVSITFIILYVLKDKVKRQLLEHDVIGEEFGGDVQIVPISALKASFISWRGCTNLGSTNLQTLCEAIVTQGEIMNLRADFDGLVEGVILESRLSPGKGKACVTLVQRGKLRKGLYLVAGGAWCKVRSIFDENGCSLAEAVPSMPAEVLGWRGDVLPSPGDDVIEVRTEKEAKQAATIWHRNVAQEKAAKEKQTIEERRAVERAEYLQKRQQKLNSGFIRRDPRVVYKRAKEAVTHYEGPVFHFLLKGTDVDGSLEAILDVYQTYNSAKCKFDLVHSGVGAVAENDIEIAELFNAIVYCFNVSVGARAQERADKNNVEIRHHNVIYKLVEDFRKELSSRLPLVQDEIILGAADVVKEFLVSDVGKKKTPVAGCEVTKGTISKQDYVRVLRGDEVLYEGEIVSMRREKDTVSSASAGQELGIRITDSSIRFNPGDCIICYRNEDKKQEIDWNPPGF</sequence>
<dbReference type="FunFam" id="3.40.50.10050:FF:000001">
    <property type="entry name" value="Translation initiation factor IF-2"/>
    <property type="match status" value="1"/>
</dbReference>
<dbReference type="GO" id="GO:0005737">
    <property type="term" value="C:cytoplasm"/>
    <property type="evidence" value="ECO:0007669"/>
    <property type="project" value="TreeGrafter"/>
</dbReference>
<evidence type="ECO:0000256" key="1">
    <source>
        <dbReference type="ARBA" id="ARBA00007733"/>
    </source>
</evidence>